<keyword evidence="1" id="KW-0472">Membrane</keyword>
<proteinExistence type="predicted"/>
<sequence length="51" mass="5992">MITSEFYYPFKLENVVIFLFLAVSISMCFPQSMKGNTLLEILYVVLWIILL</sequence>
<dbReference type="AlphaFoldDB" id="A0A2P2PBG8"/>
<evidence type="ECO:0000256" key="1">
    <source>
        <dbReference type="SAM" id="Phobius"/>
    </source>
</evidence>
<reference evidence="2" key="1">
    <citation type="submission" date="2018-02" db="EMBL/GenBank/DDBJ databases">
        <title>Rhizophora mucronata_Transcriptome.</title>
        <authorList>
            <person name="Meera S.P."/>
            <person name="Sreeshan A."/>
            <person name="Augustine A."/>
        </authorList>
    </citation>
    <scope>NUCLEOTIDE SEQUENCE</scope>
    <source>
        <tissue evidence="2">Leaf</tissue>
    </source>
</reference>
<feature type="transmembrane region" description="Helical" evidence="1">
    <location>
        <begin position="6"/>
        <end position="29"/>
    </location>
</feature>
<organism evidence="2">
    <name type="scientific">Rhizophora mucronata</name>
    <name type="common">Asiatic mangrove</name>
    <dbReference type="NCBI Taxonomy" id="61149"/>
    <lineage>
        <taxon>Eukaryota</taxon>
        <taxon>Viridiplantae</taxon>
        <taxon>Streptophyta</taxon>
        <taxon>Embryophyta</taxon>
        <taxon>Tracheophyta</taxon>
        <taxon>Spermatophyta</taxon>
        <taxon>Magnoliopsida</taxon>
        <taxon>eudicotyledons</taxon>
        <taxon>Gunneridae</taxon>
        <taxon>Pentapetalae</taxon>
        <taxon>rosids</taxon>
        <taxon>fabids</taxon>
        <taxon>Malpighiales</taxon>
        <taxon>Rhizophoraceae</taxon>
        <taxon>Rhizophora</taxon>
    </lineage>
</organism>
<protein>
    <submittedName>
        <fullName evidence="2">Uncharacterized protein</fullName>
    </submittedName>
</protein>
<keyword evidence="1" id="KW-0812">Transmembrane</keyword>
<accession>A0A2P2PBG8</accession>
<dbReference type="EMBL" id="GGEC01071545">
    <property type="protein sequence ID" value="MBX52029.1"/>
    <property type="molecule type" value="Transcribed_RNA"/>
</dbReference>
<name>A0A2P2PBG8_RHIMU</name>
<evidence type="ECO:0000313" key="2">
    <source>
        <dbReference type="EMBL" id="MBX52029.1"/>
    </source>
</evidence>
<keyword evidence="1" id="KW-1133">Transmembrane helix</keyword>